<dbReference type="AlphaFoldDB" id="A0A820EXV6"/>
<dbReference type="PROSITE" id="PS51257">
    <property type="entry name" value="PROKAR_LIPOPROTEIN"/>
    <property type="match status" value="1"/>
</dbReference>
<feature type="domain" description="Helitron helicase-like" evidence="1">
    <location>
        <begin position="1"/>
        <end position="101"/>
    </location>
</feature>
<dbReference type="PANTHER" id="PTHR47642:SF5">
    <property type="entry name" value="ATP-DEPENDENT DNA HELICASE"/>
    <property type="match status" value="1"/>
</dbReference>
<evidence type="ECO:0000313" key="2">
    <source>
        <dbReference type="EMBL" id="CAF4252999.1"/>
    </source>
</evidence>
<dbReference type="Pfam" id="PF14214">
    <property type="entry name" value="Helitron_like_N"/>
    <property type="match status" value="1"/>
</dbReference>
<feature type="non-terminal residue" evidence="2">
    <location>
        <position position="367"/>
    </location>
</feature>
<proteinExistence type="predicted"/>
<organism evidence="2 3">
    <name type="scientific">Rotaria sordida</name>
    <dbReference type="NCBI Taxonomy" id="392033"/>
    <lineage>
        <taxon>Eukaryota</taxon>
        <taxon>Metazoa</taxon>
        <taxon>Spiralia</taxon>
        <taxon>Gnathifera</taxon>
        <taxon>Rotifera</taxon>
        <taxon>Eurotatoria</taxon>
        <taxon>Bdelloidea</taxon>
        <taxon>Philodinida</taxon>
        <taxon>Philodinidae</taxon>
        <taxon>Rotaria</taxon>
    </lineage>
</organism>
<protein>
    <recommendedName>
        <fullName evidence="1">Helitron helicase-like domain-containing protein</fullName>
    </recommendedName>
</protein>
<reference evidence="2" key="1">
    <citation type="submission" date="2021-02" db="EMBL/GenBank/DDBJ databases">
        <authorList>
            <person name="Nowell W R."/>
        </authorList>
    </citation>
    <scope>NUCLEOTIDE SEQUENCE</scope>
</reference>
<dbReference type="EMBL" id="CAJOBD010022856">
    <property type="protein sequence ID" value="CAF4252999.1"/>
    <property type="molecule type" value="Genomic_DNA"/>
</dbReference>
<evidence type="ECO:0000259" key="1">
    <source>
        <dbReference type="Pfam" id="PF14214"/>
    </source>
</evidence>
<name>A0A820EXV6_9BILA</name>
<gene>
    <name evidence="2" type="ORF">JBS370_LOCUS38786</name>
</gene>
<dbReference type="InterPro" id="IPR051055">
    <property type="entry name" value="PIF1_helicase"/>
</dbReference>
<accession>A0A820EXV6</accession>
<dbReference type="InterPro" id="IPR025476">
    <property type="entry name" value="Helitron_helicase-like"/>
</dbReference>
<dbReference type="PANTHER" id="PTHR47642">
    <property type="entry name" value="ATP-DEPENDENT DNA HELICASE"/>
    <property type="match status" value="1"/>
</dbReference>
<comment type="caution">
    <text evidence="2">The sequence shown here is derived from an EMBL/GenBank/DDBJ whole genome shotgun (WGS) entry which is preliminary data.</text>
</comment>
<evidence type="ECO:0000313" key="3">
    <source>
        <dbReference type="Proteomes" id="UP000663836"/>
    </source>
</evidence>
<dbReference type="Proteomes" id="UP000663836">
    <property type="component" value="Unassembled WGS sequence"/>
</dbReference>
<sequence>MTRQLGFPTFFITLSCADLRWKEFVDTFIRHTGLPVKESYTFEEKTKLLRANPVLAARLFERRFMSFMNLFIKSGAWCVGNVKDWFARIEMQLRGSPHSHMPIWVEGAPKYNGPQTDEKTREEIVKFCDKYITTRFPSLDEDAELHNSIKEVQTHSRNHSKRCLKYHKTLCVFGFPRPVSKRTFICEPIKVDNDDEKQRCKKIKEILTEMNATMNTLEKEKMLSWSDFDNLLRKYNWTYEEYEYALRVVHTRTIIIHKREPNARWVNQYNEELLRAWDANMDIQFILDPYACAKYLMSYTTKPEREMSLLLEATHKECREGNMTVREEMKKLTGTFFNHRQVSVQEAIYRATKMPLTYSSRGFVFVP</sequence>